<dbReference type="PANTHER" id="PTHR34819:SF3">
    <property type="entry name" value="CELL SURFACE PROTEIN"/>
    <property type="match status" value="1"/>
</dbReference>
<keyword evidence="1" id="KW-0732">Signal</keyword>
<dbReference type="SUPFAM" id="SSF49401">
    <property type="entry name" value="Bacterial adhesins"/>
    <property type="match status" value="1"/>
</dbReference>
<comment type="caution">
    <text evidence="3">The sequence shown here is derived from an EMBL/GenBank/DDBJ whole genome shotgun (WGS) entry which is preliminary data.</text>
</comment>
<dbReference type="NCBIfam" id="TIGR01451">
    <property type="entry name" value="B_ant_repeat"/>
    <property type="match status" value="2"/>
</dbReference>
<dbReference type="RefSeq" id="WP_380004726.1">
    <property type="nucleotide sequence ID" value="NZ_JBHLYR010000008.1"/>
</dbReference>
<evidence type="ECO:0000256" key="1">
    <source>
        <dbReference type="SAM" id="SignalP"/>
    </source>
</evidence>
<dbReference type="PANTHER" id="PTHR34819">
    <property type="entry name" value="LARGE CYSTEINE-RICH PERIPLASMIC PROTEIN OMCB"/>
    <property type="match status" value="1"/>
</dbReference>
<dbReference type="EMBL" id="JBHLYR010000008">
    <property type="protein sequence ID" value="MFB9990625.1"/>
    <property type="molecule type" value="Genomic_DNA"/>
</dbReference>
<sequence>MTVSYLSTSPLKLMSALLALGACAGGQWANAAGTPAGTNITNIATGSFDPLVPGGPNTAQSNLVTTTVQAVCAVSITPNGSVLAPGQSATLLPSENTTFKYTLVNAGNTASTLGVVGRVETASAFTPVLGVYRDLNNNGVVDANEPAVTSVDLPADGSANLLVVVSTDQSARGETFVNLIGSCGGNNAATDADNVSRVTVGPPPVLAVTKSFSPALVRPGTETTVMVNTVNGGQGDSREVVLTDMLTDQLALGLTFVAGSASVSNTVAGAVLEYSADGINWQAAEPAQVRGVRVRVPTLAAGARLSLSFRMLAGPTAENHMIPNVATATTGGQVATGQATADVRYLPAVAIGPVGNPEAPEGTDADSQSKTFAVVGQVVCFDHTVKNTGDVRDNFTVTVTYPQGAAKAEFLNASGGPLVQPLVLDPGQTALVRVCYTPTQAGALGALLTVNGDRGTSNQTRDLIVGVEGGLPELVKSSSIAANVTVATGDKITYTLSVHNPYTRPLTNVVISDPVPAHTDFVKASDNGVVAGAAGTQAVTWNLGTLQPGETRTLTMDTVVSGRAIDGEELKNIFNLVSTELPAPIASNEVKTPVWSARLVITKEVNAKVATYGDRLTYTLRIRNLSPTTAILDATITDNPAVGLEYIAGTTTLAGAAYGDPTVTTSSTGSTLKWKVATIPANGEIVLTYATRVTPQATGNLINTVEVVGTGAGGPNRAIASNTAEASTRLDPLKFAPLGDVLGIVYIDRNRNGLYEEGFDTPVDRARVIMAGGRLALTDKDGRYHFSNVQYGTQAFRLDPNTTPYPPLKVPTDGDLSGTQTVHVRGLTSVDFPLAPLGGDINVLRRTLLIAGDVRVEKLVIPVTGGYVVNLKITSPASLEEFVLTDPLPAGAILKEGRNSLTGTLTAGETNLTYRLEGPAEDRAATTDPFVSWRY</sequence>
<accession>A0ABV6AT68</accession>
<feature type="domain" description="DUF11" evidence="2">
    <location>
        <begin position="481"/>
        <end position="590"/>
    </location>
</feature>
<evidence type="ECO:0000259" key="2">
    <source>
        <dbReference type="Pfam" id="PF01345"/>
    </source>
</evidence>
<proteinExistence type="predicted"/>
<feature type="signal peptide" evidence="1">
    <location>
        <begin position="1"/>
        <end position="31"/>
    </location>
</feature>
<feature type="domain" description="DUF11" evidence="2">
    <location>
        <begin position="599"/>
        <end position="727"/>
    </location>
</feature>
<organism evidence="3 4">
    <name type="scientific">Deinococcus oregonensis</name>
    <dbReference type="NCBI Taxonomy" id="1805970"/>
    <lineage>
        <taxon>Bacteria</taxon>
        <taxon>Thermotogati</taxon>
        <taxon>Deinococcota</taxon>
        <taxon>Deinococci</taxon>
        <taxon>Deinococcales</taxon>
        <taxon>Deinococcaceae</taxon>
        <taxon>Deinococcus</taxon>
    </lineage>
</organism>
<feature type="chain" id="PRO_5046083791" evidence="1">
    <location>
        <begin position="32"/>
        <end position="935"/>
    </location>
</feature>
<dbReference type="Pfam" id="PF01345">
    <property type="entry name" value="DUF11"/>
    <property type="match status" value="2"/>
</dbReference>
<keyword evidence="4" id="KW-1185">Reference proteome</keyword>
<evidence type="ECO:0000313" key="3">
    <source>
        <dbReference type="EMBL" id="MFB9990625.1"/>
    </source>
</evidence>
<dbReference type="SUPFAM" id="SSF117074">
    <property type="entry name" value="Hypothetical protein PA1324"/>
    <property type="match status" value="1"/>
</dbReference>
<dbReference type="InterPro" id="IPR008966">
    <property type="entry name" value="Adhesion_dom_sf"/>
</dbReference>
<dbReference type="InterPro" id="IPR001434">
    <property type="entry name" value="OmcB-like_DUF11"/>
</dbReference>
<protein>
    <submittedName>
        <fullName evidence="3">DUF11 domain-containing protein</fullName>
    </submittedName>
</protein>
<dbReference type="InterPro" id="IPR051172">
    <property type="entry name" value="Chlamydia_OmcB"/>
</dbReference>
<gene>
    <name evidence="3" type="ORF">ACFFLM_01300</name>
</gene>
<dbReference type="Gene3D" id="2.60.40.740">
    <property type="match status" value="1"/>
</dbReference>
<name>A0ABV6AT68_9DEIO</name>
<dbReference type="Gene3D" id="2.60.40.1170">
    <property type="entry name" value="Mu homology domain, subdomain B"/>
    <property type="match status" value="1"/>
</dbReference>
<dbReference type="InterPro" id="IPR047589">
    <property type="entry name" value="DUF11_rpt"/>
</dbReference>
<dbReference type="Proteomes" id="UP001589733">
    <property type="component" value="Unassembled WGS sequence"/>
</dbReference>
<evidence type="ECO:0000313" key="4">
    <source>
        <dbReference type="Proteomes" id="UP001589733"/>
    </source>
</evidence>
<reference evidence="3 4" key="1">
    <citation type="submission" date="2024-09" db="EMBL/GenBank/DDBJ databases">
        <authorList>
            <person name="Sun Q."/>
            <person name="Mori K."/>
        </authorList>
    </citation>
    <scope>NUCLEOTIDE SEQUENCE [LARGE SCALE GENOMIC DNA]</scope>
    <source>
        <strain evidence="3 4">JCM 13503</strain>
    </source>
</reference>